<dbReference type="Pfam" id="PF01493">
    <property type="entry name" value="GXGXG"/>
    <property type="match status" value="1"/>
</dbReference>
<dbReference type="Gene3D" id="3.60.20.10">
    <property type="entry name" value="Glutamine Phosphoribosylpyrophosphate, subunit 1, domain 1"/>
    <property type="match status" value="1"/>
</dbReference>
<evidence type="ECO:0000256" key="4">
    <source>
        <dbReference type="ARBA" id="ARBA00009716"/>
    </source>
</evidence>
<dbReference type="CDD" id="cd00982">
    <property type="entry name" value="gltB_C"/>
    <property type="match status" value="1"/>
</dbReference>
<comment type="pathway">
    <text evidence="17">Amino-acid biosynthesis; L-glutamate biosynthesis via GLT pathway; L-glutamate from 2-oxoglutarate and L-glutamine (NADP(+) route): step 1/1.</text>
</comment>
<keyword evidence="11" id="KW-0315">Glutamine amidotransferase</keyword>
<sequence>MLNQVTLDQTSRRQSLYSADFEHDSCGVGFIAQVSGKRSNQVLKHALESLCNLAHRGAVDADAKTGDGAGVSTQLPYKVFAPEVQKLGHRLFQESDLGVGMIFLPHDNAYAQARAKAITEEVLEKRGLFLFGWREVPINIHMLGDKAASTLPRIEQVLVGRPHGLADDDYERSLFLARNEIEKRAEQDGIKHFYIASFSHRLIIYKGLLVSPSLEKFYKDLQDERYETALAIYHQRYSTNTFPTWPLGHPFRMLAHNGEINTRRGNVNWMHAREAELEADFWGADIELLKPIIQPGGSDSAELDNALEAIVMSGRSILHAMTMLVPPAWRSEKSLSEPLQSFYEYHRCFNEPWDGPAALCFTDGITIGACLDRNGLRPSRYKLTDDGIFSIGSEVGTIEFDDAHIVEKGRLAPGEMIAIDTAAGKLMRDAEIKAALAAHKPYGVWLKDNLIRLNELAKDPVKEPSEPLDILTLAQRQITFGYTAEELDIILKPMIRDGAEAVGSMGDDTPLAVLSLQPRLLYTYFKQLFAQVTNPPIDPIREKLVMSLNVNFGWRRNLLAETPEHARLVQAESPILLENELAALRDLTEKHHPAKTINATWPQSEGEEGLEKAVKRICAEAEAAVLEGARILVLSDRAVDHANVPVPMLLATGAVHHSLIRSGKRMKASIVCETGEARDVHQIACLIGYGASAVCPYLAFDSARELIDQVKVAAQQGVTKAGTDEAKLTKAQAALKDAESLTYAKALGNLRTSLENGLLKIMSKMGISVLSSYCGAQIFEAIGIGSKVIDECFWKTPSQVGGISYAEIARESLTRHEKGYAPVPAESNKLDDPGFYRFRRNGENHAVTPPVIQSFHSFVKTGNAEEYKKYVAAVKAQQPISFKDMFELVPKNAAIPLDEVESIEDIRARFTTAGMSLGALSPEAHETLAIAMNRIGGKSNSGEGGEDPERFKRRANGDLANSAIKQIASGRFGVTAAYLASAKEIEIKMAQGAKPGEGGQLPGHKVSALIARLRHTVPGVMLISPPPHHDIYSIEDLAQLIHDLKEVNPRAKVCVKLVSEAGVGTVAAGVAKAHADIVLVSGHDGGTGASPLSSIKHAGTPWELGVAETQQTLVSNNLRSRIVLRTDGGMRTGIDIITAAILGAEEFNFGTAALIATGCVYVRQCHLNTCPVGVATQDEKLRAKYKGTPEMVVTFFNAVAEEVRGILASLGVRKLTDIIGRPELLKQRHVPNHPKANTLDLSRLLTNVADNEDAPRYCTRSRNDGVHERPLDDIILQDAKDAITEQQPISLSYKVRNLNRSVGTKVSGEIGYQYGEEGLPEGTLELKLEGSAGQSFGAFLSPGIRMILEGEANDYVGKGMGGGEIIVKPTPDHKFAAADNSIVGNTCLYGATGGTLLANGRAGERFGVRNSGATAVIEGLGDHGCEYMTGGTVVVLGRTGKNFGAGMTGGLAFILDLEDRFSDLYNPGMVTIDRLSDDDKTIVQKLIYKHLEATESARAKEILGDWQKFTGRFWKVLPKSMAKPAEAKPAGVTPAGTPVASKP</sequence>
<dbReference type="SUPFAM" id="SSF56235">
    <property type="entry name" value="N-terminal nucleophile aminohydrolases (Ntn hydrolases)"/>
    <property type="match status" value="1"/>
</dbReference>
<dbReference type="PROSITE" id="PS51278">
    <property type="entry name" value="GATASE_TYPE_2"/>
    <property type="match status" value="1"/>
</dbReference>
<evidence type="ECO:0000256" key="2">
    <source>
        <dbReference type="ARBA" id="ARBA00001927"/>
    </source>
</evidence>
<dbReference type="InterPro" id="IPR006982">
    <property type="entry name" value="Glu_synth_centr_N"/>
</dbReference>
<dbReference type="InterPro" id="IPR036485">
    <property type="entry name" value="Glu_synth_asu_C_sf"/>
</dbReference>
<evidence type="ECO:0000256" key="8">
    <source>
        <dbReference type="ARBA" id="ARBA00022643"/>
    </source>
</evidence>
<keyword evidence="9" id="KW-0479">Metal-binding</keyword>
<evidence type="ECO:0000256" key="17">
    <source>
        <dbReference type="ARBA" id="ARBA00037898"/>
    </source>
</evidence>
<comment type="caution">
    <text evidence="23">The sequence shown here is derived from an EMBL/GenBank/DDBJ whole genome shotgun (WGS) entry which is preliminary data.</text>
</comment>
<dbReference type="InterPro" id="IPR029055">
    <property type="entry name" value="Ntn_hydrolases_N"/>
</dbReference>
<name>B4D8A0_9BACT</name>
<accession>B4D8A0</accession>
<dbReference type="PANTHER" id="PTHR11938:SF133">
    <property type="entry name" value="GLUTAMATE SYNTHASE (NADH)"/>
    <property type="match status" value="1"/>
</dbReference>
<comment type="catalytic activity">
    <reaction evidence="18">
        <text>2 L-glutamate + NADP(+) = L-glutamine + 2-oxoglutarate + NADPH + H(+)</text>
        <dbReference type="Rhea" id="RHEA:15501"/>
        <dbReference type="ChEBI" id="CHEBI:15378"/>
        <dbReference type="ChEBI" id="CHEBI:16810"/>
        <dbReference type="ChEBI" id="CHEBI:29985"/>
        <dbReference type="ChEBI" id="CHEBI:57783"/>
        <dbReference type="ChEBI" id="CHEBI:58349"/>
        <dbReference type="ChEBI" id="CHEBI:58359"/>
        <dbReference type="EC" id="1.4.1.13"/>
    </reaction>
</comment>
<dbReference type="FunFam" id="3.60.20.10:FF:000001">
    <property type="entry name" value="Glutamate synthase, large subunit"/>
    <property type="match status" value="1"/>
</dbReference>
<evidence type="ECO:0000256" key="7">
    <source>
        <dbReference type="ARBA" id="ARBA00022630"/>
    </source>
</evidence>
<feature type="domain" description="Glutamine amidotransferase type-2" evidence="22">
    <location>
        <begin position="26"/>
        <end position="422"/>
    </location>
</feature>
<dbReference type="GO" id="GO:0004355">
    <property type="term" value="F:glutamate synthase (NADPH) activity"/>
    <property type="evidence" value="ECO:0007669"/>
    <property type="project" value="UniProtKB-EC"/>
</dbReference>
<gene>
    <name evidence="23" type="ORF">CfE428DRAFT_5140</name>
</gene>
<evidence type="ECO:0000256" key="18">
    <source>
        <dbReference type="ARBA" id="ARBA00048151"/>
    </source>
</evidence>
<proteinExistence type="inferred from homology"/>
<organism evidence="23 24">
    <name type="scientific">Chthoniobacter flavus Ellin428</name>
    <dbReference type="NCBI Taxonomy" id="497964"/>
    <lineage>
        <taxon>Bacteria</taxon>
        <taxon>Pseudomonadati</taxon>
        <taxon>Verrucomicrobiota</taxon>
        <taxon>Spartobacteria</taxon>
        <taxon>Chthoniobacterales</taxon>
        <taxon>Chthoniobacteraceae</taxon>
        <taxon>Chthoniobacter</taxon>
    </lineage>
</organism>
<dbReference type="SUPFAM" id="SSF69336">
    <property type="entry name" value="Alpha subunit of glutamate synthase, C-terminal domain"/>
    <property type="match status" value="1"/>
</dbReference>
<evidence type="ECO:0000313" key="24">
    <source>
        <dbReference type="Proteomes" id="UP000005824"/>
    </source>
</evidence>
<keyword evidence="12 23" id="KW-0560">Oxidoreductase</keyword>
<dbReference type="Gene3D" id="2.160.20.60">
    <property type="entry name" value="Glutamate synthase, alpha subunit, C-terminal domain"/>
    <property type="match status" value="1"/>
</dbReference>
<evidence type="ECO:0000256" key="13">
    <source>
        <dbReference type="ARBA" id="ARBA00023004"/>
    </source>
</evidence>
<comment type="similarity">
    <text evidence="4">Belongs to the glutamate synthase family.</text>
</comment>
<feature type="region of interest" description="Disordered" evidence="21">
    <location>
        <begin position="1523"/>
        <end position="1543"/>
    </location>
</feature>
<dbReference type="PANTHER" id="PTHR11938">
    <property type="entry name" value="FAD NADPH DEHYDROGENASE/OXIDOREDUCTASE"/>
    <property type="match status" value="1"/>
</dbReference>
<keyword evidence="13" id="KW-0408">Iron</keyword>
<dbReference type="Pfam" id="PF00310">
    <property type="entry name" value="GATase_2"/>
    <property type="match status" value="1"/>
</dbReference>
<dbReference type="CDD" id="cd02808">
    <property type="entry name" value="GltS_FMN"/>
    <property type="match status" value="1"/>
</dbReference>
<dbReference type="GO" id="GO:0019676">
    <property type="term" value="P:ammonia assimilation cycle"/>
    <property type="evidence" value="ECO:0007669"/>
    <property type="project" value="TreeGrafter"/>
</dbReference>
<dbReference type="NCBIfam" id="NF008730">
    <property type="entry name" value="PRK11750.1"/>
    <property type="match status" value="1"/>
</dbReference>
<dbReference type="eggNOG" id="COG0067">
    <property type="taxonomic scope" value="Bacteria"/>
</dbReference>
<dbReference type="InterPro" id="IPR002932">
    <property type="entry name" value="Glu_synthdom"/>
</dbReference>
<evidence type="ECO:0000256" key="21">
    <source>
        <dbReference type="SAM" id="MobiDB-lite"/>
    </source>
</evidence>
<evidence type="ECO:0000259" key="22">
    <source>
        <dbReference type="PROSITE" id="PS51278"/>
    </source>
</evidence>
<dbReference type="InParanoid" id="B4D8A0"/>
<dbReference type="RefSeq" id="WP_006982461.1">
    <property type="nucleotide sequence ID" value="NZ_ABVL01000021.1"/>
</dbReference>
<dbReference type="FunFam" id="3.20.20.70:FF:000031">
    <property type="entry name" value="Glutamate synthase 1 [NADH]"/>
    <property type="match status" value="1"/>
</dbReference>
<reference evidence="23 24" key="1">
    <citation type="journal article" date="2011" name="J. Bacteriol.">
        <title>Genome sequence of Chthoniobacter flavus Ellin428, an aerobic heterotrophic soil bacterium.</title>
        <authorList>
            <person name="Kant R."/>
            <person name="van Passel M.W."/>
            <person name="Palva A."/>
            <person name="Lucas S."/>
            <person name="Lapidus A."/>
            <person name="Glavina Del Rio T."/>
            <person name="Dalin E."/>
            <person name="Tice H."/>
            <person name="Bruce D."/>
            <person name="Goodwin L."/>
            <person name="Pitluck S."/>
            <person name="Larimer F.W."/>
            <person name="Land M.L."/>
            <person name="Hauser L."/>
            <person name="Sangwan P."/>
            <person name="de Vos W.M."/>
            <person name="Janssen P.H."/>
            <person name="Smidt H."/>
        </authorList>
    </citation>
    <scope>NUCLEOTIDE SEQUENCE [LARGE SCALE GENOMIC DNA]</scope>
    <source>
        <strain evidence="23 24">Ellin428</strain>
    </source>
</reference>
<dbReference type="Gene3D" id="3.20.20.70">
    <property type="entry name" value="Aldolase class I"/>
    <property type="match status" value="2"/>
</dbReference>
<keyword evidence="10" id="KW-0274">FAD</keyword>
<keyword evidence="6" id="KW-0028">Amino-acid biosynthesis</keyword>
<dbReference type="InterPro" id="IPR017932">
    <property type="entry name" value="GATase_2_dom"/>
</dbReference>
<evidence type="ECO:0000256" key="1">
    <source>
        <dbReference type="ARBA" id="ARBA00001917"/>
    </source>
</evidence>
<evidence type="ECO:0000256" key="19">
    <source>
        <dbReference type="ARBA" id="ARBA00072108"/>
    </source>
</evidence>
<evidence type="ECO:0000256" key="11">
    <source>
        <dbReference type="ARBA" id="ARBA00022962"/>
    </source>
</evidence>
<keyword evidence="15" id="KW-0314">Glutamate biosynthesis</keyword>
<dbReference type="GO" id="GO:0046872">
    <property type="term" value="F:metal ion binding"/>
    <property type="evidence" value="ECO:0007669"/>
    <property type="project" value="UniProtKB-KW"/>
</dbReference>
<dbReference type="EMBL" id="ABVL01000021">
    <property type="protein sequence ID" value="EDY17293.1"/>
    <property type="molecule type" value="Genomic_DNA"/>
</dbReference>
<evidence type="ECO:0000256" key="12">
    <source>
        <dbReference type="ARBA" id="ARBA00023002"/>
    </source>
</evidence>
<keyword evidence="7" id="KW-0285">Flavoprotein</keyword>
<evidence type="ECO:0000256" key="20">
    <source>
        <dbReference type="ARBA" id="ARBA00079921"/>
    </source>
</evidence>
<dbReference type="Pfam" id="PF01645">
    <property type="entry name" value="Glu_synthase"/>
    <property type="match status" value="1"/>
</dbReference>
<evidence type="ECO:0000256" key="15">
    <source>
        <dbReference type="ARBA" id="ARBA00023164"/>
    </source>
</evidence>
<dbReference type="GO" id="GO:0006537">
    <property type="term" value="P:glutamate biosynthetic process"/>
    <property type="evidence" value="ECO:0007669"/>
    <property type="project" value="UniProtKB-KW"/>
</dbReference>
<keyword evidence="16" id="KW-0003">3Fe-4S</keyword>
<comment type="cofactor">
    <cofactor evidence="2">
        <name>[3Fe-4S] cluster</name>
        <dbReference type="ChEBI" id="CHEBI:21137"/>
    </cofactor>
</comment>
<dbReference type="FunFam" id="2.160.20.60:FF:000001">
    <property type="entry name" value="Glutamate synthase, large subunit"/>
    <property type="match status" value="1"/>
</dbReference>
<dbReference type="CDD" id="cd00713">
    <property type="entry name" value="GltS"/>
    <property type="match status" value="1"/>
</dbReference>
<evidence type="ECO:0000256" key="9">
    <source>
        <dbReference type="ARBA" id="ARBA00022723"/>
    </source>
</evidence>
<evidence type="ECO:0000256" key="16">
    <source>
        <dbReference type="ARBA" id="ARBA00023291"/>
    </source>
</evidence>
<keyword evidence="14" id="KW-0411">Iron-sulfur</keyword>
<dbReference type="eggNOG" id="COG0069">
    <property type="taxonomic scope" value="Bacteria"/>
</dbReference>
<dbReference type="Pfam" id="PF04898">
    <property type="entry name" value="Glu_syn_central"/>
    <property type="match status" value="1"/>
</dbReference>
<dbReference type="Proteomes" id="UP000005824">
    <property type="component" value="Unassembled WGS sequence"/>
</dbReference>
<dbReference type="STRING" id="497964.CfE428DRAFT_5140"/>
<evidence type="ECO:0000256" key="5">
    <source>
        <dbReference type="ARBA" id="ARBA00012079"/>
    </source>
</evidence>
<keyword evidence="24" id="KW-1185">Reference proteome</keyword>
<evidence type="ECO:0000256" key="3">
    <source>
        <dbReference type="ARBA" id="ARBA00001974"/>
    </source>
</evidence>
<dbReference type="GO" id="GO:0051538">
    <property type="term" value="F:3 iron, 4 sulfur cluster binding"/>
    <property type="evidence" value="ECO:0007669"/>
    <property type="project" value="UniProtKB-KW"/>
</dbReference>
<dbReference type="InterPro" id="IPR050711">
    <property type="entry name" value="ET-N_metabolism_enzyme"/>
</dbReference>
<comment type="cofactor">
    <cofactor evidence="3">
        <name>FAD</name>
        <dbReference type="ChEBI" id="CHEBI:57692"/>
    </cofactor>
</comment>
<keyword evidence="8" id="KW-0288">FMN</keyword>
<evidence type="ECO:0000256" key="14">
    <source>
        <dbReference type="ARBA" id="ARBA00023014"/>
    </source>
</evidence>
<evidence type="ECO:0000313" key="23">
    <source>
        <dbReference type="EMBL" id="EDY17293.1"/>
    </source>
</evidence>
<evidence type="ECO:0000256" key="6">
    <source>
        <dbReference type="ARBA" id="ARBA00022605"/>
    </source>
</evidence>
<dbReference type="InterPro" id="IPR002489">
    <property type="entry name" value="Glu_synth_asu_C"/>
</dbReference>
<dbReference type="EC" id="1.4.1.13" evidence="5"/>
<dbReference type="InterPro" id="IPR013785">
    <property type="entry name" value="Aldolase_TIM"/>
</dbReference>
<evidence type="ECO:0000256" key="10">
    <source>
        <dbReference type="ARBA" id="ARBA00022827"/>
    </source>
</evidence>
<protein>
    <recommendedName>
        <fullName evidence="19">Glutamate synthase [NADPH] large chain</fullName>
        <ecNumber evidence="5">1.4.1.13</ecNumber>
    </recommendedName>
    <alternativeName>
        <fullName evidence="20">Glutamate synthase subunit alpha</fullName>
    </alternativeName>
</protein>
<dbReference type="FunCoup" id="B4D8A0">
    <property type="interactions" value="473"/>
</dbReference>
<comment type="cofactor">
    <cofactor evidence="1">
        <name>FMN</name>
        <dbReference type="ChEBI" id="CHEBI:58210"/>
    </cofactor>
</comment>
<dbReference type="SUPFAM" id="SSF51395">
    <property type="entry name" value="FMN-linked oxidoreductases"/>
    <property type="match status" value="1"/>
</dbReference>